<evidence type="ECO:0000313" key="2">
    <source>
        <dbReference type="EMBL" id="ODQ64457.1"/>
    </source>
</evidence>
<evidence type="ECO:0000313" key="3">
    <source>
        <dbReference type="Proteomes" id="UP000095009"/>
    </source>
</evidence>
<accession>A0A1E3PHW8</accession>
<keyword evidence="1" id="KW-1133">Transmembrane helix</keyword>
<reference evidence="2 3" key="1">
    <citation type="journal article" date="2016" name="Proc. Natl. Acad. Sci. U.S.A.">
        <title>Comparative genomics of biotechnologically important yeasts.</title>
        <authorList>
            <person name="Riley R."/>
            <person name="Haridas S."/>
            <person name="Wolfe K.H."/>
            <person name="Lopes M.R."/>
            <person name="Hittinger C.T."/>
            <person name="Goeker M."/>
            <person name="Salamov A.A."/>
            <person name="Wisecaver J.H."/>
            <person name="Long T.M."/>
            <person name="Calvey C.H."/>
            <person name="Aerts A.L."/>
            <person name="Barry K.W."/>
            <person name="Choi C."/>
            <person name="Clum A."/>
            <person name="Coughlan A.Y."/>
            <person name="Deshpande S."/>
            <person name="Douglass A.P."/>
            <person name="Hanson S.J."/>
            <person name="Klenk H.-P."/>
            <person name="LaButti K.M."/>
            <person name="Lapidus A."/>
            <person name="Lindquist E.A."/>
            <person name="Lipzen A.M."/>
            <person name="Meier-Kolthoff J.P."/>
            <person name="Ohm R.A."/>
            <person name="Otillar R.P."/>
            <person name="Pangilinan J.L."/>
            <person name="Peng Y."/>
            <person name="Rokas A."/>
            <person name="Rosa C.A."/>
            <person name="Scheuner C."/>
            <person name="Sibirny A.A."/>
            <person name="Slot J.C."/>
            <person name="Stielow J.B."/>
            <person name="Sun H."/>
            <person name="Kurtzman C.P."/>
            <person name="Blackwell M."/>
            <person name="Grigoriev I.V."/>
            <person name="Jeffries T.W."/>
        </authorList>
    </citation>
    <scope>NUCLEOTIDE SEQUENCE [LARGE SCALE GENOMIC DNA]</scope>
    <source>
        <strain evidence="2 3">DSM 6958</strain>
    </source>
</reference>
<dbReference type="Proteomes" id="UP000095009">
    <property type="component" value="Unassembled WGS sequence"/>
</dbReference>
<keyword evidence="1" id="KW-0472">Membrane</keyword>
<name>A0A1E3PHW8_9ASCO</name>
<organism evidence="2 3">
    <name type="scientific">Nadsonia fulvescens var. elongata DSM 6958</name>
    <dbReference type="NCBI Taxonomy" id="857566"/>
    <lineage>
        <taxon>Eukaryota</taxon>
        <taxon>Fungi</taxon>
        <taxon>Dikarya</taxon>
        <taxon>Ascomycota</taxon>
        <taxon>Saccharomycotina</taxon>
        <taxon>Dipodascomycetes</taxon>
        <taxon>Dipodascales</taxon>
        <taxon>Dipodascales incertae sedis</taxon>
        <taxon>Nadsonia</taxon>
    </lineage>
</organism>
<dbReference type="EMBL" id="KV454411">
    <property type="protein sequence ID" value="ODQ64457.1"/>
    <property type="molecule type" value="Genomic_DNA"/>
</dbReference>
<dbReference type="AlphaFoldDB" id="A0A1E3PHW8"/>
<protein>
    <submittedName>
        <fullName evidence="2">Uncharacterized protein</fullName>
    </submittedName>
</protein>
<gene>
    <name evidence="2" type="ORF">NADFUDRAFT_52096</name>
</gene>
<proteinExistence type="predicted"/>
<keyword evidence="3" id="KW-1185">Reference proteome</keyword>
<keyword evidence="1" id="KW-0812">Transmembrane</keyword>
<feature type="transmembrane region" description="Helical" evidence="1">
    <location>
        <begin position="22"/>
        <end position="40"/>
    </location>
</feature>
<evidence type="ECO:0000256" key="1">
    <source>
        <dbReference type="SAM" id="Phobius"/>
    </source>
</evidence>
<sequence length="67" mass="7477">MRSTFPRLAQAPIKPNLFPAEVYPLAVSLAFVVTAVGWIVKTRLTAGDLRLSRKGYGNPNREKPEEH</sequence>